<organism evidence="2 3">
    <name type="scientific">Solihabitans fulvus</name>
    <dbReference type="NCBI Taxonomy" id="1892852"/>
    <lineage>
        <taxon>Bacteria</taxon>
        <taxon>Bacillati</taxon>
        <taxon>Actinomycetota</taxon>
        <taxon>Actinomycetes</taxon>
        <taxon>Pseudonocardiales</taxon>
        <taxon>Pseudonocardiaceae</taxon>
        <taxon>Solihabitans</taxon>
    </lineage>
</organism>
<keyword evidence="1" id="KW-0472">Membrane</keyword>
<evidence type="ECO:0008006" key="4">
    <source>
        <dbReference type="Google" id="ProtNLM"/>
    </source>
</evidence>
<dbReference type="EMBL" id="VUOB01000014">
    <property type="protein sequence ID" value="KAA2263810.1"/>
    <property type="molecule type" value="Genomic_DNA"/>
</dbReference>
<keyword evidence="1" id="KW-0812">Transmembrane</keyword>
<keyword evidence="3" id="KW-1185">Reference proteome</keyword>
<feature type="transmembrane region" description="Helical" evidence="1">
    <location>
        <begin position="12"/>
        <end position="32"/>
    </location>
</feature>
<feature type="transmembrane region" description="Helical" evidence="1">
    <location>
        <begin position="70"/>
        <end position="91"/>
    </location>
</feature>
<evidence type="ECO:0000256" key="1">
    <source>
        <dbReference type="SAM" id="Phobius"/>
    </source>
</evidence>
<evidence type="ECO:0000313" key="3">
    <source>
        <dbReference type="Proteomes" id="UP000323454"/>
    </source>
</evidence>
<protein>
    <recommendedName>
        <fullName evidence="4">DoxX-like family protein</fullName>
    </recommendedName>
</protein>
<name>A0A5B2XLJ1_9PSEU</name>
<dbReference type="PANTHER" id="PTHR36974:SF1">
    <property type="entry name" value="DOXX FAMILY MEMBRANE PROTEIN"/>
    <property type="match status" value="1"/>
</dbReference>
<gene>
    <name evidence="2" type="ORF">F0L68_09045</name>
</gene>
<comment type="caution">
    <text evidence="2">The sequence shown here is derived from an EMBL/GenBank/DDBJ whole genome shotgun (WGS) entry which is preliminary data.</text>
</comment>
<proteinExistence type="predicted"/>
<dbReference type="AlphaFoldDB" id="A0A5B2XLJ1"/>
<accession>A0A5B2XLJ1</accession>
<dbReference type="Proteomes" id="UP000323454">
    <property type="component" value="Unassembled WGS sequence"/>
</dbReference>
<sequence length="125" mass="13647">MEPNRSRSRSAAGLALLLGAGGVLHFAIPKAYDRVIPRALPGRPRAWTYASGLAELGCAAAIAVPRTRRLGGLLAAWLFAAIFPANVKMALDSRNKPLKHRLITYGRLPLQWPLITWALRVRKTA</sequence>
<dbReference type="RefSeq" id="WP_149849041.1">
    <property type="nucleotide sequence ID" value="NZ_VUOB01000014.1"/>
</dbReference>
<reference evidence="2 3" key="2">
    <citation type="submission" date="2019-09" db="EMBL/GenBank/DDBJ databases">
        <authorList>
            <person name="Jin C."/>
        </authorList>
    </citation>
    <scope>NUCLEOTIDE SEQUENCE [LARGE SCALE GENOMIC DNA]</scope>
    <source>
        <strain evidence="2 3">AN110305</strain>
    </source>
</reference>
<dbReference type="PANTHER" id="PTHR36974">
    <property type="entry name" value="MEMBRANE PROTEIN-RELATED"/>
    <property type="match status" value="1"/>
</dbReference>
<keyword evidence="1" id="KW-1133">Transmembrane helix</keyword>
<evidence type="ECO:0000313" key="2">
    <source>
        <dbReference type="EMBL" id="KAA2263810.1"/>
    </source>
</evidence>
<reference evidence="2 3" key="1">
    <citation type="submission" date="2019-09" db="EMBL/GenBank/DDBJ databases">
        <title>Goodfellowia gen. nov., a new genus of the Pseudonocardineae related to Actinoalloteichus, containing Goodfellowia coeruleoviolacea gen. nov., comb. nov. gen. nov., comb. nov.</title>
        <authorList>
            <person name="Labeda D."/>
        </authorList>
    </citation>
    <scope>NUCLEOTIDE SEQUENCE [LARGE SCALE GENOMIC DNA]</scope>
    <source>
        <strain evidence="2 3">AN110305</strain>
    </source>
</reference>
<dbReference type="OrthoDB" id="3267646at2"/>